<evidence type="ECO:0000259" key="3">
    <source>
        <dbReference type="PROSITE" id="PS50206"/>
    </source>
</evidence>
<dbReference type="CDD" id="cd01448">
    <property type="entry name" value="TST_Repeat_1"/>
    <property type="match status" value="1"/>
</dbReference>
<dbReference type="InterPro" id="IPR001763">
    <property type="entry name" value="Rhodanese-like_dom"/>
</dbReference>
<dbReference type="PaxDb" id="35128-Thaps10612"/>
<dbReference type="GO" id="GO:0016784">
    <property type="term" value="F:3-mercaptopyruvate sulfurtransferase activity"/>
    <property type="evidence" value="ECO:0000318"/>
    <property type="project" value="GO_Central"/>
</dbReference>
<dbReference type="PROSITE" id="PS50206">
    <property type="entry name" value="RHODANESE_3"/>
    <property type="match status" value="2"/>
</dbReference>
<evidence type="ECO:0000256" key="2">
    <source>
        <dbReference type="ARBA" id="ARBA00022737"/>
    </source>
</evidence>
<dbReference type="SUPFAM" id="SSF52821">
    <property type="entry name" value="Rhodanese/Cell cycle control phosphatase"/>
    <property type="match status" value="2"/>
</dbReference>
<dbReference type="CDD" id="cd01449">
    <property type="entry name" value="TST_Repeat_2"/>
    <property type="match status" value="1"/>
</dbReference>
<dbReference type="STRING" id="35128.B8CE13"/>
<dbReference type="OMA" id="LLDVRWQ"/>
<dbReference type="PANTHER" id="PTHR11364">
    <property type="entry name" value="THIOSULFATE SULFERTANSFERASE"/>
    <property type="match status" value="1"/>
</dbReference>
<dbReference type="InParanoid" id="B8CE13"/>
<organism evidence="4 5">
    <name type="scientific">Thalassiosira pseudonana</name>
    <name type="common">Marine diatom</name>
    <name type="synonym">Cyclotella nana</name>
    <dbReference type="NCBI Taxonomy" id="35128"/>
    <lineage>
        <taxon>Eukaryota</taxon>
        <taxon>Sar</taxon>
        <taxon>Stramenopiles</taxon>
        <taxon>Ochrophyta</taxon>
        <taxon>Bacillariophyta</taxon>
        <taxon>Coscinodiscophyceae</taxon>
        <taxon>Thalassiosirophycidae</taxon>
        <taxon>Thalassiosirales</taxon>
        <taxon>Thalassiosiraceae</taxon>
        <taxon>Thalassiosira</taxon>
    </lineage>
</organism>
<dbReference type="HOGENOM" id="CLU_031618_3_1_1"/>
<protein>
    <recommendedName>
        <fullName evidence="3">Rhodanese domain-containing protein</fullName>
    </recommendedName>
</protein>
<evidence type="ECO:0000313" key="4">
    <source>
        <dbReference type="EMBL" id="EED88189.1"/>
    </source>
</evidence>
<dbReference type="InterPro" id="IPR045078">
    <property type="entry name" value="TST/MPST-like"/>
</dbReference>
<dbReference type="GO" id="GO:0005739">
    <property type="term" value="C:mitochondrion"/>
    <property type="evidence" value="ECO:0000318"/>
    <property type="project" value="GO_Central"/>
</dbReference>
<evidence type="ECO:0000313" key="5">
    <source>
        <dbReference type="Proteomes" id="UP000001449"/>
    </source>
</evidence>
<dbReference type="RefSeq" id="XP_002294355.1">
    <property type="nucleotide sequence ID" value="XM_002294319.1"/>
</dbReference>
<keyword evidence="2" id="KW-0677">Repeat</keyword>
<gene>
    <name evidence="4" type="ORF">THAPSDRAFT_10612</name>
</gene>
<dbReference type="GO" id="GO:0004792">
    <property type="term" value="F:thiosulfate-cyanide sulfurtransferase activity"/>
    <property type="evidence" value="ECO:0000318"/>
    <property type="project" value="GO_Central"/>
</dbReference>
<reference evidence="4 5" key="1">
    <citation type="journal article" date="2004" name="Science">
        <title>The genome of the diatom Thalassiosira pseudonana: ecology, evolution, and metabolism.</title>
        <authorList>
            <person name="Armbrust E.V."/>
            <person name="Berges J.A."/>
            <person name="Bowler C."/>
            <person name="Green B.R."/>
            <person name="Martinez D."/>
            <person name="Putnam N.H."/>
            <person name="Zhou S."/>
            <person name="Allen A.E."/>
            <person name="Apt K.E."/>
            <person name="Bechner M."/>
            <person name="Brzezinski M.A."/>
            <person name="Chaal B.K."/>
            <person name="Chiovitti A."/>
            <person name="Davis A.K."/>
            <person name="Demarest M.S."/>
            <person name="Detter J.C."/>
            <person name="Glavina T."/>
            <person name="Goodstein D."/>
            <person name="Hadi M.Z."/>
            <person name="Hellsten U."/>
            <person name="Hildebrand M."/>
            <person name="Jenkins B.D."/>
            <person name="Jurka J."/>
            <person name="Kapitonov V.V."/>
            <person name="Kroger N."/>
            <person name="Lau W.W."/>
            <person name="Lane T.W."/>
            <person name="Larimer F.W."/>
            <person name="Lippmeier J.C."/>
            <person name="Lucas S."/>
            <person name="Medina M."/>
            <person name="Montsant A."/>
            <person name="Obornik M."/>
            <person name="Parker M.S."/>
            <person name="Palenik B."/>
            <person name="Pazour G.J."/>
            <person name="Richardson P.M."/>
            <person name="Rynearson T.A."/>
            <person name="Saito M.A."/>
            <person name="Schwartz D.C."/>
            <person name="Thamatrakoln K."/>
            <person name="Valentin K."/>
            <person name="Vardi A."/>
            <person name="Wilkerson F.P."/>
            <person name="Rokhsar D.S."/>
        </authorList>
    </citation>
    <scope>NUCLEOTIDE SEQUENCE [LARGE SCALE GENOMIC DNA]</scope>
    <source>
        <strain evidence="4 5">CCMP1335</strain>
    </source>
</reference>
<dbReference type="KEGG" id="tps:THAPSDRAFT_10612"/>
<dbReference type="InterPro" id="IPR036873">
    <property type="entry name" value="Rhodanese-like_dom_sf"/>
</dbReference>
<feature type="domain" description="Rhodanese" evidence="3">
    <location>
        <begin position="43"/>
        <end position="154"/>
    </location>
</feature>
<dbReference type="PANTHER" id="PTHR11364:SF27">
    <property type="entry name" value="SULFURTRANSFERASE"/>
    <property type="match status" value="1"/>
</dbReference>
<dbReference type="GeneID" id="7453139"/>
<evidence type="ECO:0000256" key="1">
    <source>
        <dbReference type="ARBA" id="ARBA00022679"/>
    </source>
</evidence>
<reference evidence="4 5" key="2">
    <citation type="journal article" date="2008" name="Nature">
        <title>The Phaeodactylum genome reveals the evolutionary history of diatom genomes.</title>
        <authorList>
            <person name="Bowler C."/>
            <person name="Allen A.E."/>
            <person name="Badger J.H."/>
            <person name="Grimwood J."/>
            <person name="Jabbari K."/>
            <person name="Kuo A."/>
            <person name="Maheswari U."/>
            <person name="Martens C."/>
            <person name="Maumus F."/>
            <person name="Otillar R.P."/>
            <person name="Rayko E."/>
            <person name="Salamov A."/>
            <person name="Vandepoele K."/>
            <person name="Beszteri B."/>
            <person name="Gruber A."/>
            <person name="Heijde M."/>
            <person name="Katinka M."/>
            <person name="Mock T."/>
            <person name="Valentin K."/>
            <person name="Verret F."/>
            <person name="Berges J.A."/>
            <person name="Brownlee C."/>
            <person name="Cadoret J.P."/>
            <person name="Chiovitti A."/>
            <person name="Choi C.J."/>
            <person name="Coesel S."/>
            <person name="De Martino A."/>
            <person name="Detter J.C."/>
            <person name="Durkin C."/>
            <person name="Falciatore A."/>
            <person name="Fournet J."/>
            <person name="Haruta M."/>
            <person name="Huysman M.J."/>
            <person name="Jenkins B.D."/>
            <person name="Jiroutova K."/>
            <person name="Jorgensen R.E."/>
            <person name="Joubert Y."/>
            <person name="Kaplan A."/>
            <person name="Kroger N."/>
            <person name="Kroth P.G."/>
            <person name="La Roche J."/>
            <person name="Lindquist E."/>
            <person name="Lommer M."/>
            <person name="Martin-Jezequel V."/>
            <person name="Lopez P.J."/>
            <person name="Lucas S."/>
            <person name="Mangogna M."/>
            <person name="McGinnis K."/>
            <person name="Medlin L.K."/>
            <person name="Montsant A."/>
            <person name="Oudot-Le Secq M.P."/>
            <person name="Napoli C."/>
            <person name="Obornik M."/>
            <person name="Parker M.S."/>
            <person name="Petit J.L."/>
            <person name="Porcel B.M."/>
            <person name="Poulsen N."/>
            <person name="Robison M."/>
            <person name="Rychlewski L."/>
            <person name="Rynearson T.A."/>
            <person name="Schmutz J."/>
            <person name="Shapiro H."/>
            <person name="Siaut M."/>
            <person name="Stanley M."/>
            <person name="Sussman M.R."/>
            <person name="Taylor A.R."/>
            <person name="Vardi A."/>
            <person name="von Dassow P."/>
            <person name="Vyverman W."/>
            <person name="Willis A."/>
            <person name="Wyrwicz L.S."/>
            <person name="Rokhsar D.S."/>
            <person name="Weissenbach J."/>
            <person name="Armbrust E.V."/>
            <person name="Green B.R."/>
            <person name="Van de Peer Y."/>
            <person name="Grigoriev I.V."/>
        </authorList>
    </citation>
    <scope>NUCLEOTIDE SEQUENCE [LARGE SCALE GENOMIC DNA]</scope>
    <source>
        <strain evidence="4 5">CCMP1335</strain>
    </source>
</reference>
<dbReference type="EMBL" id="CM000651">
    <property type="protein sequence ID" value="EED88189.1"/>
    <property type="molecule type" value="Genomic_DNA"/>
</dbReference>
<name>B8CE13_THAPS</name>
<dbReference type="Proteomes" id="UP000001449">
    <property type="component" value="Chromosome 17"/>
</dbReference>
<sequence>MLSATNNLVTIPQAIEVHKHNNQNGILSKNIFIDGSWHMPVGSTPRNGREEFKRGPRIKDALYFDIDDIAPQPGSPSNVKKLPHMKPSTRLFAAAMDRMGVSPNDTLYVYANEGCGFYHRAYWTLRSSGHDPKKVKLVQGSLEEWKANGGELEYGEVEDGKDSRLFRMSELDWENATPEYKCWAGNTGSDDDDDRAVDMNTVLSIVNQYQKNKQCDAIIVDARSEGRFYGTAPEPRPGLRGGHMPGSINVPFTSLLDGDLTKFKSLDEVRDIFVKAGIPPLKDDEDDNGKRKVICSCGSGVTAAALAVGLEECGLRKREDIYIFDGSWIEWGGDDTVPVVTYD</sequence>
<keyword evidence="1" id="KW-0808">Transferase</keyword>
<dbReference type="Pfam" id="PF00581">
    <property type="entry name" value="Rhodanese"/>
    <property type="match status" value="1"/>
</dbReference>
<feature type="domain" description="Rhodanese" evidence="3">
    <location>
        <begin position="213"/>
        <end position="340"/>
    </location>
</feature>
<proteinExistence type="predicted"/>
<keyword evidence="5" id="KW-1185">Reference proteome</keyword>
<dbReference type="eggNOG" id="KOG1529">
    <property type="taxonomic scope" value="Eukaryota"/>
</dbReference>
<accession>B8CE13</accession>
<dbReference type="Gene3D" id="3.40.250.10">
    <property type="entry name" value="Rhodanese-like domain"/>
    <property type="match status" value="2"/>
</dbReference>
<dbReference type="SMART" id="SM00450">
    <property type="entry name" value="RHOD"/>
    <property type="match status" value="2"/>
</dbReference>
<dbReference type="AlphaFoldDB" id="B8CE13"/>